<comment type="catalytic activity">
    <reaction evidence="1">
        <text>Hydrolysis of Pro-|-Xaa &gt;&gt; Ala-|-Xaa in oligopeptides.</text>
        <dbReference type="EC" id="3.4.21.26"/>
    </reaction>
</comment>
<dbReference type="PANTHER" id="PTHR42881:SF2">
    <property type="entry name" value="PROLYL ENDOPEPTIDASE"/>
    <property type="match status" value="1"/>
</dbReference>
<dbReference type="Gene3D" id="2.130.10.120">
    <property type="entry name" value="Prolyl oligopeptidase, N-terminal domain"/>
    <property type="match status" value="1"/>
</dbReference>
<dbReference type="Gene3D" id="3.40.50.1820">
    <property type="entry name" value="alpha/beta hydrolase"/>
    <property type="match status" value="1"/>
</dbReference>
<evidence type="ECO:0000259" key="9">
    <source>
        <dbReference type="Pfam" id="PF02897"/>
    </source>
</evidence>
<keyword evidence="5 7" id="KW-0378">Hydrolase</keyword>
<evidence type="ECO:0000259" key="8">
    <source>
        <dbReference type="Pfam" id="PF00326"/>
    </source>
</evidence>
<dbReference type="Proteomes" id="UP000549394">
    <property type="component" value="Unassembled WGS sequence"/>
</dbReference>
<accession>A0A7I8VSQ5</accession>
<dbReference type="AlphaFoldDB" id="A0A7I8VSQ5"/>
<dbReference type="Pfam" id="PF00326">
    <property type="entry name" value="Peptidase_S9"/>
    <property type="match status" value="1"/>
</dbReference>
<feature type="domain" description="Peptidase S9A N-terminal" evidence="9">
    <location>
        <begin position="45"/>
        <end position="458"/>
    </location>
</feature>
<dbReference type="PRINTS" id="PR00862">
    <property type="entry name" value="PROLIGOPTASE"/>
</dbReference>
<protein>
    <recommendedName>
        <fullName evidence="3 7">Prolyl endopeptidase</fullName>
        <ecNumber evidence="7">3.4.21.-</ecNumber>
    </recommendedName>
</protein>
<dbReference type="EMBL" id="CAJFCJ010000010">
    <property type="protein sequence ID" value="CAD5119341.1"/>
    <property type="molecule type" value="Genomic_DNA"/>
</dbReference>
<dbReference type="SUPFAM" id="SSF50993">
    <property type="entry name" value="Peptidase/esterase 'gauge' domain"/>
    <property type="match status" value="1"/>
</dbReference>
<dbReference type="InterPro" id="IPR051167">
    <property type="entry name" value="Prolyl_oligopep/macrocyclase"/>
</dbReference>
<evidence type="ECO:0000256" key="4">
    <source>
        <dbReference type="ARBA" id="ARBA00022670"/>
    </source>
</evidence>
<proteinExistence type="inferred from homology"/>
<gene>
    <name evidence="10" type="ORF">DGYR_LOCUS7596</name>
</gene>
<dbReference type="GO" id="GO:0005829">
    <property type="term" value="C:cytosol"/>
    <property type="evidence" value="ECO:0007669"/>
    <property type="project" value="TreeGrafter"/>
</dbReference>
<keyword evidence="4 7" id="KW-0645">Protease</keyword>
<dbReference type="EC" id="3.4.21.-" evidence="7"/>
<dbReference type="InterPro" id="IPR023302">
    <property type="entry name" value="Pept_S9A_N"/>
</dbReference>
<name>A0A7I8VSQ5_9ANNE</name>
<dbReference type="GO" id="GO:0004252">
    <property type="term" value="F:serine-type endopeptidase activity"/>
    <property type="evidence" value="ECO:0007669"/>
    <property type="project" value="UniProtKB-UniRule"/>
</dbReference>
<evidence type="ECO:0000313" key="10">
    <source>
        <dbReference type="EMBL" id="CAD5119341.1"/>
    </source>
</evidence>
<dbReference type="GO" id="GO:0006508">
    <property type="term" value="P:proteolysis"/>
    <property type="evidence" value="ECO:0007669"/>
    <property type="project" value="UniProtKB-KW"/>
</dbReference>
<evidence type="ECO:0000256" key="7">
    <source>
        <dbReference type="RuleBase" id="RU368024"/>
    </source>
</evidence>
<dbReference type="OrthoDB" id="248387at2759"/>
<sequence>MFGPGYALRVLSRKVNQYRAVIFGKLIQREYIIATKKMNFDYPLVCRNEKAFDEYHGQKIADPYRWLEDPDSSDTKTFVENQNKISEPFIQAYPFRKQLHDTIKKMWDYPKYGCPRKRGDNYYYSYNTGLQNQSVIYCQKTLDSEAEVFFDPNTLSTDGTVALSSTAFSKDNKHYAFGLSEQGSDWLTIKVKDVATRIDKDDLLKNVKFTSLSWTHDHKGFFYNRYPKSEGKADGTETDMNLNHKLYYHFVGDDQSQDVLVAEFPDNPKWMIGAEVTDDGRYVVLSIAEGCEHVNRLYFVDLKDLGDKSIKEFGKVLPYTIIVDNFDAEWEYITNNGTMFVFRTNKDSPRSKLVTIDISKGISSLKDLVPQHEKDVLEWSACVRDDLLILCYIRDVKNVLEVRDVKTGKLLKDLPLPIGSITSFEGRKEQSHMFYGFTSFLEPGIIYQVDFTKPQSEWIPTRWKQIVVPNLKSDEFETEQVFYESKDKAKIPMFIVKHKNVKKDGKAPALVYVYGGFNISIMPSFSVSRIVWMLKCGGILAVANIRGGGEYGEDWHHLGTKEKKFNCFDDTAYATKYLSNNGYSSSDRIAIQGGSNGGLVVCATANRYPSDFAAVISQVGVLDMLKFHKFTIGHAWTTDYGCADIEEDFKYIKEFSPLHSIPSTTACSRYPSTLILTADHDDRVVPLHSLKFTAELQHVQGGNSKKNNKPLIALIDTKAGHGGGKPTGKIIEELVNVYSFLSLVLQGVEWKD</sequence>
<dbReference type="InterPro" id="IPR001375">
    <property type="entry name" value="Peptidase_S9_cat"/>
</dbReference>
<organism evidence="10 11">
    <name type="scientific">Dimorphilus gyrociliatus</name>
    <dbReference type="NCBI Taxonomy" id="2664684"/>
    <lineage>
        <taxon>Eukaryota</taxon>
        <taxon>Metazoa</taxon>
        <taxon>Spiralia</taxon>
        <taxon>Lophotrochozoa</taxon>
        <taxon>Annelida</taxon>
        <taxon>Polychaeta</taxon>
        <taxon>Polychaeta incertae sedis</taxon>
        <taxon>Dinophilidae</taxon>
        <taxon>Dimorphilus</taxon>
    </lineage>
</organism>
<dbReference type="PANTHER" id="PTHR42881">
    <property type="entry name" value="PROLYL ENDOPEPTIDASE"/>
    <property type="match status" value="1"/>
</dbReference>
<dbReference type="InterPro" id="IPR029058">
    <property type="entry name" value="AB_hydrolase_fold"/>
</dbReference>
<evidence type="ECO:0000313" key="11">
    <source>
        <dbReference type="Proteomes" id="UP000549394"/>
    </source>
</evidence>
<feature type="domain" description="Peptidase S9 prolyl oligopeptidase catalytic" evidence="8">
    <location>
        <begin position="523"/>
        <end position="745"/>
    </location>
</feature>
<dbReference type="InterPro" id="IPR002470">
    <property type="entry name" value="Peptidase_S9A"/>
</dbReference>
<comment type="similarity">
    <text evidence="2 7">Belongs to the peptidase S9A family.</text>
</comment>
<dbReference type="InterPro" id="IPR002471">
    <property type="entry name" value="Pept_S9_AS"/>
</dbReference>
<reference evidence="10 11" key="1">
    <citation type="submission" date="2020-08" db="EMBL/GenBank/DDBJ databases">
        <authorList>
            <person name="Hejnol A."/>
        </authorList>
    </citation>
    <scope>NUCLEOTIDE SEQUENCE [LARGE SCALE GENOMIC DNA]</scope>
</reference>
<dbReference type="FunFam" id="3.40.50.1820:FF:000005">
    <property type="entry name" value="Prolyl endopeptidase"/>
    <property type="match status" value="1"/>
</dbReference>
<evidence type="ECO:0000256" key="5">
    <source>
        <dbReference type="ARBA" id="ARBA00022801"/>
    </source>
</evidence>
<evidence type="ECO:0000256" key="3">
    <source>
        <dbReference type="ARBA" id="ARBA00016310"/>
    </source>
</evidence>
<dbReference type="SUPFAM" id="SSF53474">
    <property type="entry name" value="alpha/beta-Hydrolases"/>
    <property type="match status" value="1"/>
</dbReference>
<dbReference type="Pfam" id="PF02897">
    <property type="entry name" value="Peptidase_S9_N"/>
    <property type="match status" value="1"/>
</dbReference>
<keyword evidence="6 7" id="KW-0720">Serine protease</keyword>
<evidence type="ECO:0000256" key="1">
    <source>
        <dbReference type="ARBA" id="ARBA00001070"/>
    </source>
</evidence>
<comment type="caution">
    <text evidence="10">The sequence shown here is derived from an EMBL/GenBank/DDBJ whole genome shotgun (WGS) entry which is preliminary data.</text>
</comment>
<dbReference type="PROSITE" id="PS00708">
    <property type="entry name" value="PRO_ENDOPEP_SER"/>
    <property type="match status" value="1"/>
</dbReference>
<dbReference type="FunFam" id="2.130.10.120:FF:000001">
    <property type="entry name" value="Prolyl endopeptidase"/>
    <property type="match status" value="1"/>
</dbReference>
<evidence type="ECO:0000256" key="6">
    <source>
        <dbReference type="ARBA" id="ARBA00022825"/>
    </source>
</evidence>
<keyword evidence="11" id="KW-1185">Reference proteome</keyword>
<evidence type="ECO:0000256" key="2">
    <source>
        <dbReference type="ARBA" id="ARBA00005228"/>
    </source>
</evidence>
<dbReference type="GO" id="GO:0070012">
    <property type="term" value="F:oligopeptidase activity"/>
    <property type="evidence" value="ECO:0007669"/>
    <property type="project" value="TreeGrafter"/>
</dbReference>